<dbReference type="RefSeq" id="WP_075977450.1">
    <property type="nucleotide sequence ID" value="NZ_MKQR01000026.1"/>
</dbReference>
<sequence length="131" mass="13727">MRDVELLGELRRVLAAVDPVPAGVVDAAVTAGGLLGVEWSGFELSEVEVPVLRGRSRGWALGTEFAVFVGERVTGIVGAGLGVERVEMQTPAGSSVFAVDRWGSFEGAALPGRARFVLWRGDGGAMVSSWV</sequence>
<keyword evidence="2" id="KW-1185">Reference proteome</keyword>
<name>A0A1Q9LFN1_9PSEU</name>
<comment type="caution">
    <text evidence="1">The sequence shown here is derived from an EMBL/GenBank/DDBJ whole genome shotgun (WGS) entry which is preliminary data.</text>
</comment>
<evidence type="ECO:0000313" key="2">
    <source>
        <dbReference type="Proteomes" id="UP000186040"/>
    </source>
</evidence>
<organism evidence="1 2">
    <name type="scientific">Actinokineospora bangkokensis</name>
    <dbReference type="NCBI Taxonomy" id="1193682"/>
    <lineage>
        <taxon>Bacteria</taxon>
        <taxon>Bacillati</taxon>
        <taxon>Actinomycetota</taxon>
        <taxon>Actinomycetes</taxon>
        <taxon>Pseudonocardiales</taxon>
        <taxon>Pseudonocardiaceae</taxon>
        <taxon>Actinokineospora</taxon>
    </lineage>
</organism>
<accession>A0A1Q9LFN1</accession>
<dbReference type="Proteomes" id="UP000186040">
    <property type="component" value="Unassembled WGS sequence"/>
</dbReference>
<proteinExistence type="predicted"/>
<dbReference type="EMBL" id="MKQR01000026">
    <property type="protein sequence ID" value="OLR90779.1"/>
    <property type="molecule type" value="Genomic_DNA"/>
</dbReference>
<dbReference type="STRING" id="1193682.BJP25_29825"/>
<evidence type="ECO:0000313" key="1">
    <source>
        <dbReference type="EMBL" id="OLR90779.1"/>
    </source>
</evidence>
<gene>
    <name evidence="1" type="ORF">BJP25_29825</name>
</gene>
<protein>
    <submittedName>
        <fullName evidence="1">Uncharacterized protein</fullName>
    </submittedName>
</protein>
<dbReference type="AlphaFoldDB" id="A0A1Q9LFN1"/>
<reference evidence="1 2" key="1">
    <citation type="submission" date="2016-10" db="EMBL/GenBank/DDBJ databases">
        <title>The Draft Genome Sequence of Actinokineospora bangkokensis 44EHWT reveals the biosynthetic pathway of antifungal compounds Thailandins with unusual extender unit butylmalonyl-CoA.</title>
        <authorList>
            <person name="Greule A."/>
            <person name="Intra B."/>
            <person name="Flemming S."/>
            <person name="Rommel M.G."/>
            <person name="Panbangred W."/>
            <person name="Bechthold A."/>
        </authorList>
    </citation>
    <scope>NUCLEOTIDE SEQUENCE [LARGE SCALE GENOMIC DNA]</scope>
    <source>
        <strain evidence="1 2">44EHW</strain>
    </source>
</reference>